<organism evidence="1 2">
    <name type="scientific">Acaulospora morrowiae</name>
    <dbReference type="NCBI Taxonomy" id="94023"/>
    <lineage>
        <taxon>Eukaryota</taxon>
        <taxon>Fungi</taxon>
        <taxon>Fungi incertae sedis</taxon>
        <taxon>Mucoromycota</taxon>
        <taxon>Glomeromycotina</taxon>
        <taxon>Glomeromycetes</taxon>
        <taxon>Diversisporales</taxon>
        <taxon>Acaulosporaceae</taxon>
        <taxon>Acaulospora</taxon>
    </lineage>
</organism>
<keyword evidence="2" id="KW-1185">Reference proteome</keyword>
<protein>
    <submittedName>
        <fullName evidence="1">13022_t:CDS:1</fullName>
    </submittedName>
</protein>
<sequence>MYGRLKGSKTFLVIKAIHLGITLSSPPKAINRAYVSFPVPALAQVHVLTQKLSHLGGLSANLDVKNNHFFLIQLLRKNKTLKPIYCQ</sequence>
<accession>A0A9N9GS69</accession>
<feature type="non-terminal residue" evidence="1">
    <location>
        <position position="87"/>
    </location>
</feature>
<dbReference type="AlphaFoldDB" id="A0A9N9GS69"/>
<dbReference type="EMBL" id="CAJVPV010007662">
    <property type="protein sequence ID" value="CAG8621716.1"/>
    <property type="molecule type" value="Genomic_DNA"/>
</dbReference>
<name>A0A9N9GS69_9GLOM</name>
<proteinExistence type="predicted"/>
<comment type="caution">
    <text evidence="1">The sequence shown here is derived from an EMBL/GenBank/DDBJ whole genome shotgun (WGS) entry which is preliminary data.</text>
</comment>
<gene>
    <name evidence="1" type="ORF">AMORRO_LOCUS8693</name>
</gene>
<dbReference type="Proteomes" id="UP000789342">
    <property type="component" value="Unassembled WGS sequence"/>
</dbReference>
<evidence type="ECO:0000313" key="1">
    <source>
        <dbReference type="EMBL" id="CAG8621716.1"/>
    </source>
</evidence>
<evidence type="ECO:0000313" key="2">
    <source>
        <dbReference type="Proteomes" id="UP000789342"/>
    </source>
</evidence>
<reference evidence="1" key="1">
    <citation type="submission" date="2021-06" db="EMBL/GenBank/DDBJ databases">
        <authorList>
            <person name="Kallberg Y."/>
            <person name="Tangrot J."/>
            <person name="Rosling A."/>
        </authorList>
    </citation>
    <scope>NUCLEOTIDE SEQUENCE</scope>
    <source>
        <strain evidence="1">CL551</strain>
    </source>
</reference>